<dbReference type="Proteomes" id="UP001172083">
    <property type="component" value="Unassembled WGS sequence"/>
</dbReference>
<keyword evidence="3 5" id="KW-1133">Transmembrane helix</keyword>
<dbReference type="RefSeq" id="WP_346756316.1">
    <property type="nucleotide sequence ID" value="NZ_JAUJEB010000001.1"/>
</dbReference>
<gene>
    <name evidence="7" type="ORF">QQ020_02935</name>
</gene>
<comment type="subcellular location">
    <subcellularLocation>
        <location evidence="1">Membrane</location>
        <topology evidence="1">Multi-pass membrane protein</topology>
    </subcellularLocation>
</comment>
<dbReference type="EMBL" id="JAUJEB010000001">
    <property type="protein sequence ID" value="MDN5210980.1"/>
    <property type="molecule type" value="Genomic_DNA"/>
</dbReference>
<feature type="transmembrane region" description="Helical" evidence="5">
    <location>
        <begin position="378"/>
        <end position="397"/>
    </location>
</feature>
<reference evidence="7" key="1">
    <citation type="submission" date="2023-06" db="EMBL/GenBank/DDBJ databases">
        <title>Genomic of Agaribacillus aureum.</title>
        <authorList>
            <person name="Wang G."/>
        </authorList>
    </citation>
    <scope>NUCLEOTIDE SEQUENCE</scope>
    <source>
        <strain evidence="7">BMA12</strain>
    </source>
</reference>
<keyword evidence="7" id="KW-0436">Ligase</keyword>
<evidence type="ECO:0000256" key="5">
    <source>
        <dbReference type="SAM" id="Phobius"/>
    </source>
</evidence>
<feature type="transmembrane region" description="Helical" evidence="5">
    <location>
        <begin position="161"/>
        <end position="180"/>
    </location>
</feature>
<dbReference type="InterPro" id="IPR051533">
    <property type="entry name" value="WaaL-like"/>
</dbReference>
<dbReference type="PANTHER" id="PTHR37422">
    <property type="entry name" value="TEICHURONIC ACID BIOSYNTHESIS PROTEIN TUAE"/>
    <property type="match status" value="1"/>
</dbReference>
<keyword evidence="8" id="KW-1185">Reference proteome</keyword>
<organism evidence="7 8">
    <name type="scientific">Agaribacillus aureus</name>
    <dbReference type="NCBI Taxonomy" id="3051825"/>
    <lineage>
        <taxon>Bacteria</taxon>
        <taxon>Pseudomonadati</taxon>
        <taxon>Bacteroidota</taxon>
        <taxon>Cytophagia</taxon>
        <taxon>Cytophagales</taxon>
        <taxon>Splendidivirgaceae</taxon>
        <taxon>Agaribacillus</taxon>
    </lineage>
</organism>
<protein>
    <submittedName>
        <fullName evidence="7">O-antigen ligase family protein</fullName>
    </submittedName>
</protein>
<feature type="transmembrane region" description="Helical" evidence="5">
    <location>
        <begin position="101"/>
        <end position="119"/>
    </location>
</feature>
<name>A0ABT8L2E2_9BACT</name>
<feature type="transmembrane region" description="Helical" evidence="5">
    <location>
        <begin position="28"/>
        <end position="45"/>
    </location>
</feature>
<feature type="transmembrane region" description="Helical" evidence="5">
    <location>
        <begin position="6"/>
        <end position="23"/>
    </location>
</feature>
<accession>A0ABT8L2E2</accession>
<feature type="transmembrane region" description="Helical" evidence="5">
    <location>
        <begin position="228"/>
        <end position="246"/>
    </location>
</feature>
<evidence type="ECO:0000256" key="4">
    <source>
        <dbReference type="ARBA" id="ARBA00023136"/>
    </source>
</evidence>
<keyword evidence="2 5" id="KW-0812">Transmembrane</keyword>
<proteinExistence type="predicted"/>
<feature type="domain" description="O-antigen ligase-related" evidence="6">
    <location>
        <begin position="238"/>
        <end position="385"/>
    </location>
</feature>
<dbReference type="Pfam" id="PF04932">
    <property type="entry name" value="Wzy_C"/>
    <property type="match status" value="1"/>
</dbReference>
<evidence type="ECO:0000256" key="1">
    <source>
        <dbReference type="ARBA" id="ARBA00004141"/>
    </source>
</evidence>
<comment type="caution">
    <text evidence="7">The sequence shown here is derived from an EMBL/GenBank/DDBJ whole genome shotgun (WGS) entry which is preliminary data.</text>
</comment>
<dbReference type="GO" id="GO:0016874">
    <property type="term" value="F:ligase activity"/>
    <property type="evidence" value="ECO:0007669"/>
    <property type="project" value="UniProtKB-KW"/>
</dbReference>
<dbReference type="PANTHER" id="PTHR37422:SF13">
    <property type="entry name" value="LIPOPOLYSACCHARIDE BIOSYNTHESIS PROTEIN PA4999-RELATED"/>
    <property type="match status" value="1"/>
</dbReference>
<feature type="transmembrane region" description="Helical" evidence="5">
    <location>
        <begin position="404"/>
        <end position="422"/>
    </location>
</feature>
<feature type="transmembrane region" description="Helical" evidence="5">
    <location>
        <begin position="200"/>
        <end position="221"/>
    </location>
</feature>
<evidence type="ECO:0000259" key="6">
    <source>
        <dbReference type="Pfam" id="PF04932"/>
    </source>
</evidence>
<feature type="transmembrane region" description="Helical" evidence="5">
    <location>
        <begin position="131"/>
        <end position="149"/>
    </location>
</feature>
<evidence type="ECO:0000313" key="7">
    <source>
        <dbReference type="EMBL" id="MDN5210980.1"/>
    </source>
</evidence>
<sequence>MKEEKSHIIVIIALHAVMGYLSIQSSLFCMAWGMGVMIVGLYFILKNNNVNNEAAYFSAYWVGIEILLRMNKGSLTYESGKYGVIILLVAGLLAEDRPFKFPRHFLVFFLLLLPALTVVEFETVTAARKDILFNLSGPLSLVAAGVYFYKREFSKEQLNKLLVYFVLPIFATAIVLFFKTPDLSEVTFTLNSSAKLSGGFGANQVSTMLGLGIFIVGLSIFMDFKITGYRALDIGIIAIFGIRGLLTFSRGGIIAAVGALFVAIFIFAIKANNPQLIKRLFVTGILALIAGTAVFSYTDSLTGGFLKRRYANESSTKGKKRDFTTGRLKILMSELEAFGEYPVLGAGVGMGKHFRLKQGKKYQASHTEFSRLLAEHGIYGLLALIIIIASPPIYYWSANDLTKPLVAAFTILCFLTMTHGAMRLAMPGFLYGLIFIHLLPSTDDSLHREQA</sequence>
<keyword evidence="4 5" id="KW-0472">Membrane</keyword>
<feature type="transmembrane region" description="Helical" evidence="5">
    <location>
        <begin position="252"/>
        <end position="269"/>
    </location>
</feature>
<feature type="transmembrane region" description="Helical" evidence="5">
    <location>
        <begin position="281"/>
        <end position="298"/>
    </location>
</feature>
<evidence type="ECO:0000313" key="8">
    <source>
        <dbReference type="Proteomes" id="UP001172083"/>
    </source>
</evidence>
<evidence type="ECO:0000256" key="3">
    <source>
        <dbReference type="ARBA" id="ARBA00022989"/>
    </source>
</evidence>
<dbReference type="InterPro" id="IPR007016">
    <property type="entry name" value="O-antigen_ligase-rel_domated"/>
</dbReference>
<evidence type="ECO:0000256" key="2">
    <source>
        <dbReference type="ARBA" id="ARBA00022692"/>
    </source>
</evidence>